<dbReference type="InterPro" id="IPR003148">
    <property type="entry name" value="RCK_N"/>
</dbReference>
<name>A0A1G8Z1A2_9BACI</name>
<feature type="domain" description="RCK N-terminal" evidence="3">
    <location>
        <begin position="112"/>
        <end position="236"/>
    </location>
</feature>
<dbReference type="SUPFAM" id="SSF51735">
    <property type="entry name" value="NAD(P)-binding Rossmann-fold domains"/>
    <property type="match status" value="1"/>
</dbReference>
<evidence type="ECO:0000259" key="3">
    <source>
        <dbReference type="PROSITE" id="PS51201"/>
    </source>
</evidence>
<dbReference type="Gene3D" id="1.10.287.70">
    <property type="match status" value="1"/>
</dbReference>
<feature type="transmembrane region" description="Helical" evidence="2">
    <location>
        <begin position="71"/>
        <end position="89"/>
    </location>
</feature>
<dbReference type="InterPro" id="IPR050721">
    <property type="entry name" value="Trk_Ktr_HKT_K-transport"/>
</dbReference>
<dbReference type="AlphaFoldDB" id="A0A1G8Z1A2"/>
<dbReference type="PANTHER" id="PTHR43833">
    <property type="entry name" value="POTASSIUM CHANNEL PROTEIN 2-RELATED-RELATED"/>
    <property type="match status" value="1"/>
</dbReference>
<evidence type="ECO:0000256" key="2">
    <source>
        <dbReference type="SAM" id="Phobius"/>
    </source>
</evidence>
<keyword evidence="2" id="KW-1133">Transmembrane helix</keyword>
<dbReference type="OrthoDB" id="9785285at2"/>
<dbReference type="PANTHER" id="PTHR43833:SF9">
    <property type="entry name" value="POTASSIUM CHANNEL PROTEIN YUGO-RELATED"/>
    <property type="match status" value="1"/>
</dbReference>
<evidence type="ECO:0000256" key="1">
    <source>
        <dbReference type="ARBA" id="ARBA00004651"/>
    </source>
</evidence>
<gene>
    <name evidence="4" type="ORF">SAMN05216243_1926</name>
</gene>
<reference evidence="4 5" key="1">
    <citation type="submission" date="2016-10" db="EMBL/GenBank/DDBJ databases">
        <authorList>
            <person name="de Groot N.N."/>
        </authorList>
    </citation>
    <scope>NUCLEOTIDE SEQUENCE [LARGE SCALE GENOMIC DNA]</scope>
    <source>
        <strain evidence="4 5">CGMCC 1.6502</strain>
    </source>
</reference>
<protein>
    <submittedName>
        <fullName evidence="4">Voltage-gated potassium channel</fullName>
    </submittedName>
</protein>
<dbReference type="Pfam" id="PF07885">
    <property type="entry name" value="Ion_trans_2"/>
    <property type="match status" value="1"/>
</dbReference>
<keyword evidence="4" id="KW-0407">Ion channel</keyword>
<evidence type="ECO:0000313" key="5">
    <source>
        <dbReference type="Proteomes" id="UP000198694"/>
    </source>
</evidence>
<keyword evidence="5" id="KW-1185">Reference proteome</keyword>
<dbReference type="SUPFAM" id="SSF81324">
    <property type="entry name" value="Voltage-gated potassium channels"/>
    <property type="match status" value="1"/>
</dbReference>
<keyword evidence="2" id="KW-0472">Membrane</keyword>
<dbReference type="RefSeq" id="WP_093213400.1">
    <property type="nucleotide sequence ID" value="NZ_FNFL01000002.1"/>
</dbReference>
<keyword evidence="4" id="KW-0813">Transport</keyword>
<comment type="subcellular location">
    <subcellularLocation>
        <location evidence="1">Cell membrane</location>
        <topology evidence="1">Multi-pass membrane protein</topology>
    </subcellularLocation>
</comment>
<dbReference type="Proteomes" id="UP000198694">
    <property type="component" value="Unassembled WGS sequence"/>
</dbReference>
<dbReference type="InterPro" id="IPR036291">
    <property type="entry name" value="NAD(P)-bd_dom_sf"/>
</dbReference>
<sequence length="332" mass="37454">MQTFLQIYFRMPIFFRLLTTVIILMSFFGIVIHLLEPSHFPTIFDGIWWAFVTGSTVGYGDYVPLSSVGRVIAILLILAGGGLVTFYMATISAGTIKHEHDLSKGLVKYRGKEHIILVGWNQRTRQLLELMMKNNTGKQVVLIDHTLNNLPYQKHQLHFIRGSASDDETLKKANIEEAKFAVITSDPSKKEFQADQTTILTAVAMKGNNPDIFLIAELLMIQQIKNASRAGADSIIRSNDFMSVLILQELFRETPVNPFDLLLQVLNDQQFNQILLPERLNGKSFLECAGYYAVSDQLLIGMMREEELLVNPPFHTKLCTGDVLIVLSALHK</sequence>
<dbReference type="Gene3D" id="3.40.50.720">
    <property type="entry name" value="NAD(P)-binding Rossmann-like Domain"/>
    <property type="match status" value="1"/>
</dbReference>
<dbReference type="PROSITE" id="PS51201">
    <property type="entry name" value="RCK_N"/>
    <property type="match status" value="1"/>
</dbReference>
<dbReference type="InterPro" id="IPR013099">
    <property type="entry name" value="K_chnl_dom"/>
</dbReference>
<dbReference type="EMBL" id="FNFL01000002">
    <property type="protein sequence ID" value="SDK08424.1"/>
    <property type="molecule type" value="Genomic_DNA"/>
</dbReference>
<organism evidence="4 5">
    <name type="scientific">Sediminibacillus albus</name>
    <dbReference type="NCBI Taxonomy" id="407036"/>
    <lineage>
        <taxon>Bacteria</taxon>
        <taxon>Bacillati</taxon>
        <taxon>Bacillota</taxon>
        <taxon>Bacilli</taxon>
        <taxon>Bacillales</taxon>
        <taxon>Bacillaceae</taxon>
        <taxon>Sediminibacillus</taxon>
    </lineage>
</organism>
<keyword evidence="4" id="KW-0406">Ion transport</keyword>
<dbReference type="STRING" id="407036.SAMN05216243_1926"/>
<evidence type="ECO:0000313" key="4">
    <source>
        <dbReference type="EMBL" id="SDK08424.1"/>
    </source>
</evidence>
<dbReference type="GO" id="GO:0005886">
    <property type="term" value="C:plasma membrane"/>
    <property type="evidence" value="ECO:0007669"/>
    <property type="project" value="UniProtKB-SubCell"/>
</dbReference>
<dbReference type="Pfam" id="PF02254">
    <property type="entry name" value="TrkA_N"/>
    <property type="match status" value="1"/>
</dbReference>
<dbReference type="GO" id="GO:0034220">
    <property type="term" value="P:monoatomic ion transmembrane transport"/>
    <property type="evidence" value="ECO:0007669"/>
    <property type="project" value="UniProtKB-KW"/>
</dbReference>
<feature type="transmembrane region" description="Helical" evidence="2">
    <location>
        <begin position="12"/>
        <end position="35"/>
    </location>
</feature>
<keyword evidence="2" id="KW-0812">Transmembrane</keyword>
<accession>A0A1G8Z1A2</accession>
<feature type="transmembrane region" description="Helical" evidence="2">
    <location>
        <begin position="47"/>
        <end position="64"/>
    </location>
</feature>
<proteinExistence type="predicted"/>
<dbReference type="GO" id="GO:0006813">
    <property type="term" value="P:potassium ion transport"/>
    <property type="evidence" value="ECO:0007669"/>
    <property type="project" value="InterPro"/>
</dbReference>